<evidence type="ECO:0000259" key="1">
    <source>
        <dbReference type="PROSITE" id="PS50011"/>
    </source>
</evidence>
<organism evidence="2 3">
    <name type="scientific">Trematosphaeria pertusa</name>
    <dbReference type="NCBI Taxonomy" id="390896"/>
    <lineage>
        <taxon>Eukaryota</taxon>
        <taxon>Fungi</taxon>
        <taxon>Dikarya</taxon>
        <taxon>Ascomycota</taxon>
        <taxon>Pezizomycotina</taxon>
        <taxon>Dothideomycetes</taxon>
        <taxon>Pleosporomycetidae</taxon>
        <taxon>Pleosporales</taxon>
        <taxon>Massarineae</taxon>
        <taxon>Trematosphaeriaceae</taxon>
        <taxon>Trematosphaeria</taxon>
    </lineage>
</organism>
<dbReference type="Proteomes" id="UP000800094">
    <property type="component" value="Unassembled WGS sequence"/>
</dbReference>
<gene>
    <name evidence="2" type="ORF">BU26DRAFT_568831</name>
</gene>
<dbReference type="AlphaFoldDB" id="A0A6A6I3H3"/>
<dbReference type="PROSITE" id="PS50011">
    <property type="entry name" value="PROTEIN_KINASE_DOM"/>
    <property type="match status" value="1"/>
</dbReference>
<dbReference type="OrthoDB" id="3795368at2759"/>
<evidence type="ECO:0000313" key="3">
    <source>
        <dbReference type="Proteomes" id="UP000800094"/>
    </source>
</evidence>
<dbReference type="GO" id="GO:0005524">
    <property type="term" value="F:ATP binding"/>
    <property type="evidence" value="ECO:0007669"/>
    <property type="project" value="InterPro"/>
</dbReference>
<feature type="domain" description="Protein kinase" evidence="1">
    <location>
        <begin position="14"/>
        <end position="344"/>
    </location>
</feature>
<dbReference type="InterPro" id="IPR011009">
    <property type="entry name" value="Kinase-like_dom_sf"/>
</dbReference>
<sequence length="344" mass="39046">MDIPHADIPPAGDYKLYKKVTYGGNATIWYGLHKDDEANFRKSDPPKGIEYYSAVRERLVAVKIPFNGISSARESAVAEVEALQHVRDILQSTTSKDLRNNFVEIREHEKLGDRVEWIAMPAIQGVSLYTLHLALQLTKRWTWSEAMVDQTLEPRPTATDITRLYNEELIPVEFVFHVFLNVGRALQSLHESGWAHGDIKERNIMVSSPRRAIFPDLVLLDFGSAWSATQEKTKVLVDIRSFCDMMYCLAESHRYCEHRQSGCKRHPQEWDDFVKAMADGAETPCKSMKEVIRQFEGVAERCRNSADTKIQGYVGVALRAATKREESLAGITDAELKKALFPST</sequence>
<keyword evidence="3" id="KW-1185">Reference proteome</keyword>
<dbReference type="EMBL" id="ML987202">
    <property type="protein sequence ID" value="KAF2244836.1"/>
    <property type="molecule type" value="Genomic_DNA"/>
</dbReference>
<dbReference type="GeneID" id="54587150"/>
<accession>A0A6A6I3H3</accession>
<dbReference type="InterPro" id="IPR000719">
    <property type="entry name" value="Prot_kinase_dom"/>
</dbReference>
<dbReference type="RefSeq" id="XP_033679840.1">
    <property type="nucleotide sequence ID" value="XM_033833820.1"/>
</dbReference>
<dbReference type="SUPFAM" id="SSF56112">
    <property type="entry name" value="Protein kinase-like (PK-like)"/>
    <property type="match status" value="1"/>
</dbReference>
<dbReference type="GO" id="GO:0004672">
    <property type="term" value="F:protein kinase activity"/>
    <property type="evidence" value="ECO:0007669"/>
    <property type="project" value="InterPro"/>
</dbReference>
<name>A0A6A6I3H3_9PLEO</name>
<dbReference type="Gene3D" id="1.10.510.10">
    <property type="entry name" value="Transferase(Phosphotransferase) domain 1"/>
    <property type="match status" value="1"/>
</dbReference>
<proteinExistence type="predicted"/>
<protein>
    <recommendedName>
        <fullName evidence="1">Protein kinase domain-containing protein</fullName>
    </recommendedName>
</protein>
<evidence type="ECO:0000313" key="2">
    <source>
        <dbReference type="EMBL" id="KAF2244836.1"/>
    </source>
</evidence>
<reference evidence="2" key="1">
    <citation type="journal article" date="2020" name="Stud. Mycol.">
        <title>101 Dothideomycetes genomes: a test case for predicting lifestyles and emergence of pathogens.</title>
        <authorList>
            <person name="Haridas S."/>
            <person name="Albert R."/>
            <person name="Binder M."/>
            <person name="Bloem J."/>
            <person name="Labutti K."/>
            <person name="Salamov A."/>
            <person name="Andreopoulos B."/>
            <person name="Baker S."/>
            <person name="Barry K."/>
            <person name="Bills G."/>
            <person name="Bluhm B."/>
            <person name="Cannon C."/>
            <person name="Castanera R."/>
            <person name="Culley D."/>
            <person name="Daum C."/>
            <person name="Ezra D."/>
            <person name="Gonzalez J."/>
            <person name="Henrissat B."/>
            <person name="Kuo A."/>
            <person name="Liang C."/>
            <person name="Lipzen A."/>
            <person name="Lutzoni F."/>
            <person name="Magnuson J."/>
            <person name="Mondo S."/>
            <person name="Nolan M."/>
            <person name="Ohm R."/>
            <person name="Pangilinan J."/>
            <person name="Park H.-J."/>
            <person name="Ramirez L."/>
            <person name="Alfaro M."/>
            <person name="Sun H."/>
            <person name="Tritt A."/>
            <person name="Yoshinaga Y."/>
            <person name="Zwiers L.-H."/>
            <person name="Turgeon B."/>
            <person name="Goodwin S."/>
            <person name="Spatafora J."/>
            <person name="Crous P."/>
            <person name="Grigoriev I."/>
        </authorList>
    </citation>
    <scope>NUCLEOTIDE SEQUENCE</scope>
    <source>
        <strain evidence="2">CBS 122368</strain>
    </source>
</reference>